<keyword evidence="3" id="KW-0547">Nucleotide-binding</keyword>
<dbReference type="AlphaFoldDB" id="A0A1W1C6P9"/>
<evidence type="ECO:0000256" key="7">
    <source>
        <dbReference type="ARBA" id="ARBA00033408"/>
    </source>
</evidence>
<dbReference type="EMBL" id="FPHB01000051">
    <property type="protein sequence ID" value="SFV61456.1"/>
    <property type="molecule type" value="Genomic_DNA"/>
</dbReference>
<dbReference type="Pfam" id="PF13476">
    <property type="entry name" value="AAA_23"/>
    <property type="match status" value="1"/>
</dbReference>
<evidence type="ECO:0000256" key="1">
    <source>
        <dbReference type="ARBA" id="ARBA00009441"/>
    </source>
</evidence>
<name>A0A1W1C6P9_9ZZZZ</name>
<dbReference type="InterPro" id="IPR027417">
    <property type="entry name" value="P-loop_NTPase"/>
</dbReference>
<organism evidence="10">
    <name type="scientific">hydrothermal vent metagenome</name>
    <dbReference type="NCBI Taxonomy" id="652676"/>
    <lineage>
        <taxon>unclassified sequences</taxon>
        <taxon>metagenomes</taxon>
        <taxon>ecological metagenomes</taxon>
    </lineage>
</organism>
<evidence type="ECO:0000256" key="4">
    <source>
        <dbReference type="ARBA" id="ARBA00022763"/>
    </source>
</evidence>
<dbReference type="PIRSF" id="PIRSF003128">
    <property type="entry name" value="RecN"/>
    <property type="match status" value="1"/>
</dbReference>
<accession>A0A1W1C6P9</accession>
<keyword evidence="8" id="KW-0175">Coiled coil</keyword>
<feature type="domain" description="Rad50/SbcC-type AAA" evidence="9">
    <location>
        <begin position="10"/>
        <end position="219"/>
    </location>
</feature>
<keyword evidence="6" id="KW-0234">DNA repair</keyword>
<proteinExistence type="inferred from homology"/>
<evidence type="ECO:0000256" key="6">
    <source>
        <dbReference type="ARBA" id="ARBA00023204"/>
    </source>
</evidence>
<feature type="coiled-coil region" evidence="8">
    <location>
        <begin position="249"/>
        <end position="328"/>
    </location>
</feature>
<dbReference type="GO" id="GO:0006310">
    <property type="term" value="P:DNA recombination"/>
    <property type="evidence" value="ECO:0007669"/>
    <property type="project" value="InterPro"/>
</dbReference>
<dbReference type="PANTHER" id="PTHR11059">
    <property type="entry name" value="DNA REPAIR PROTEIN RECN"/>
    <property type="match status" value="1"/>
</dbReference>
<dbReference type="Gene3D" id="3.40.50.300">
    <property type="entry name" value="P-loop containing nucleotide triphosphate hydrolases"/>
    <property type="match status" value="2"/>
</dbReference>
<dbReference type="InterPro" id="IPR004604">
    <property type="entry name" value="DNA_recomb/repair_RecN"/>
</dbReference>
<gene>
    <name evidence="10" type="ORF">MNB_SM-7-558</name>
</gene>
<dbReference type="GO" id="GO:0009432">
    <property type="term" value="P:SOS response"/>
    <property type="evidence" value="ECO:0007669"/>
    <property type="project" value="TreeGrafter"/>
</dbReference>
<dbReference type="GO" id="GO:0043590">
    <property type="term" value="C:bacterial nucleoid"/>
    <property type="evidence" value="ECO:0007669"/>
    <property type="project" value="TreeGrafter"/>
</dbReference>
<evidence type="ECO:0000256" key="5">
    <source>
        <dbReference type="ARBA" id="ARBA00022840"/>
    </source>
</evidence>
<dbReference type="GO" id="GO:0005524">
    <property type="term" value="F:ATP binding"/>
    <property type="evidence" value="ECO:0007669"/>
    <property type="project" value="UniProtKB-KW"/>
</dbReference>
<evidence type="ECO:0000256" key="3">
    <source>
        <dbReference type="ARBA" id="ARBA00022741"/>
    </source>
</evidence>
<dbReference type="PANTHER" id="PTHR11059:SF0">
    <property type="entry name" value="DNA REPAIR PROTEIN RECN"/>
    <property type="match status" value="1"/>
</dbReference>
<dbReference type="SUPFAM" id="SSF52540">
    <property type="entry name" value="P-loop containing nucleoside triphosphate hydrolases"/>
    <property type="match status" value="1"/>
</dbReference>
<keyword evidence="4" id="KW-0227">DNA damage</keyword>
<dbReference type="GO" id="GO:0006302">
    <property type="term" value="P:double-strand break repair"/>
    <property type="evidence" value="ECO:0007669"/>
    <property type="project" value="InterPro"/>
</dbReference>
<dbReference type="GO" id="GO:0016887">
    <property type="term" value="F:ATP hydrolysis activity"/>
    <property type="evidence" value="ECO:0007669"/>
    <property type="project" value="InterPro"/>
</dbReference>
<evidence type="ECO:0000256" key="8">
    <source>
        <dbReference type="SAM" id="Coils"/>
    </source>
</evidence>
<protein>
    <recommendedName>
        <fullName evidence="2">DNA repair protein RecN</fullName>
    </recommendedName>
    <alternativeName>
        <fullName evidence="7">Recombination protein N</fullName>
    </alternativeName>
</protein>
<evidence type="ECO:0000259" key="9">
    <source>
        <dbReference type="Pfam" id="PF13476"/>
    </source>
</evidence>
<keyword evidence="5" id="KW-0067">ATP-binding</keyword>
<reference evidence="10" key="1">
    <citation type="submission" date="2016-10" db="EMBL/GenBank/DDBJ databases">
        <authorList>
            <person name="de Groot N.N."/>
        </authorList>
    </citation>
    <scope>NUCLEOTIDE SEQUENCE</scope>
</reference>
<comment type="similarity">
    <text evidence="1">Belongs to the RecN family.</text>
</comment>
<dbReference type="InterPro" id="IPR038729">
    <property type="entry name" value="Rad50/SbcC_AAA"/>
</dbReference>
<evidence type="ECO:0000256" key="2">
    <source>
        <dbReference type="ARBA" id="ARBA00021315"/>
    </source>
</evidence>
<sequence>MGDEMIERFYLKDFLSFKEVELNLKNGLIVFSGPSGSGKSILMDAILSSFGLSSSDASLCESSVTWELDRECGIESEEINIFKQIKKEKTRYFMNNQSVSKKSIAKIATSHLRHLSLKDYSDFENSNLLDILDRRIAKYDKELEKIKSTLRLDFAKLQEANRALLKIEDEQKRIVELKEFASFEIEKIESVSPKLGEYEELLQIKKELSKKEKVLESIQKANAIFEMEYVVTEALELLDEESAFFDDVMNELRSKLESASERFSALDEIDVEEVLDRLEALSDLKRKYGSIEEALAYKEKKKEELKKYENIEFEKEELEKSVHLLQKSVEEGAKKLSQKRKKELQNFSKDLNRYTKQLYLQNVSLSMERSKINLDGFDIVKLKLNDTELSKVSTGEFNRLRLAILVLKSEFLSDSGGVLILDEIDANLSGEESMSVARVLRKLSKKYQILVISHQPQLTSQGEQHFLVYKDKEGNSCVKELVKDERIKEIARIISGEKISKEATNFARELLTDLTHHSTN</sequence>
<evidence type="ECO:0000313" key="10">
    <source>
        <dbReference type="EMBL" id="SFV61456.1"/>
    </source>
</evidence>